<keyword evidence="5" id="KW-1185">Reference proteome</keyword>
<organism evidence="4 5">
    <name type="scientific">Mesorhabditis spiculigera</name>
    <dbReference type="NCBI Taxonomy" id="96644"/>
    <lineage>
        <taxon>Eukaryota</taxon>
        <taxon>Metazoa</taxon>
        <taxon>Ecdysozoa</taxon>
        <taxon>Nematoda</taxon>
        <taxon>Chromadorea</taxon>
        <taxon>Rhabditida</taxon>
        <taxon>Rhabditina</taxon>
        <taxon>Rhabditomorpha</taxon>
        <taxon>Rhabditoidea</taxon>
        <taxon>Rhabditidae</taxon>
        <taxon>Mesorhabditinae</taxon>
        <taxon>Mesorhabditis</taxon>
    </lineage>
</organism>
<comment type="caution">
    <text evidence="4">The sequence shown here is derived from an EMBL/GenBank/DDBJ whole genome shotgun (WGS) entry which is preliminary data.</text>
</comment>
<feature type="region of interest" description="Disordered" evidence="2">
    <location>
        <begin position="381"/>
        <end position="429"/>
    </location>
</feature>
<dbReference type="EMBL" id="CATQJA010002535">
    <property type="protein sequence ID" value="CAJ0571119.1"/>
    <property type="molecule type" value="Genomic_DNA"/>
</dbReference>
<evidence type="ECO:0000256" key="2">
    <source>
        <dbReference type="SAM" id="MobiDB-lite"/>
    </source>
</evidence>
<feature type="coiled-coil region" evidence="1">
    <location>
        <begin position="787"/>
        <end position="832"/>
    </location>
</feature>
<feature type="transmembrane region" description="Helical" evidence="3">
    <location>
        <begin position="1055"/>
        <end position="1078"/>
    </location>
</feature>
<evidence type="ECO:0000256" key="1">
    <source>
        <dbReference type="SAM" id="Coils"/>
    </source>
</evidence>
<evidence type="ECO:0000313" key="5">
    <source>
        <dbReference type="Proteomes" id="UP001177023"/>
    </source>
</evidence>
<dbReference type="AlphaFoldDB" id="A0AA36G058"/>
<keyword evidence="1" id="KW-0175">Coiled coil</keyword>
<keyword evidence="3" id="KW-1133">Transmembrane helix</keyword>
<keyword evidence="3" id="KW-0472">Membrane</keyword>
<feature type="region of interest" description="Disordered" evidence="2">
    <location>
        <begin position="658"/>
        <end position="679"/>
    </location>
</feature>
<accession>A0AA36G058</accession>
<feature type="transmembrane region" description="Helical" evidence="3">
    <location>
        <begin position="948"/>
        <end position="970"/>
    </location>
</feature>
<reference evidence="4" key="1">
    <citation type="submission" date="2023-06" db="EMBL/GenBank/DDBJ databases">
        <authorList>
            <person name="Delattre M."/>
        </authorList>
    </citation>
    <scope>NUCLEOTIDE SEQUENCE</scope>
    <source>
        <strain evidence="4">AF72</strain>
    </source>
</reference>
<protein>
    <submittedName>
        <fullName evidence="4">Uncharacterized protein</fullName>
    </submittedName>
</protein>
<proteinExistence type="predicted"/>
<keyword evidence="3" id="KW-0812">Transmembrane</keyword>
<feature type="region of interest" description="Disordered" evidence="2">
    <location>
        <begin position="308"/>
        <end position="359"/>
    </location>
</feature>
<evidence type="ECO:0000313" key="4">
    <source>
        <dbReference type="EMBL" id="CAJ0571119.1"/>
    </source>
</evidence>
<feature type="compositionally biased region" description="Basic residues" evidence="2">
    <location>
        <begin position="393"/>
        <end position="404"/>
    </location>
</feature>
<sequence>MSDFFLADIEKHDGTPTRPLMSWTEKYLQAMQLMAVTEEQVIRNFPAFLTRTARRCWEGLTAAQKQGQPLPVLKNWATAVRALRSRREEATSLLEEKKFKKGDDLNKFAEEISALVEALSSDEAWDSENEAKEEVRQQELDAAVVSAVYGDNYNHRRGRGNNRPRYNQQFNGYRGRGQGRGGYQGNNYSQNYQGGNNQQAWNSNRGYQGQRGYNFQNNFRGNRGQRGNNHNFNFSNRGNYNGYQNNYRNNNGAVNAVDQQDARYGDNVVFVNGDNIHAIFDDLQIDEHQQSDSELYDNQIQEELQAAEPIGEEEDDERPHPEDEYGFENMHDADLTGNYDEDQEHHGDNPPPTRKIEILPQGNLQVKIESTQEAEIEDGFEMGAPEPTNVTKKSMKKRMNKTNKNKQIQKNGKAKTEDETSSTSRNTNGRTSIWSRVTFMAILATLIAPGMPLEVTNCERTGPPTMMELPKLPNCNMRLSKKFPAKIYEAHTTLKKSKAFECQSEAISICRSSFLKMTETTTASRTKATIITAEACRKATTEGKIENLVLTKNQNLWTTETEEMPSLPWFGETCKTINKFKIREGNAYLLDPNQITLTVGVGMASPNITEVRNGDSITVWEQIVPEDCHLEFLTFEMVETNFQTMWLPELKVIVPDDSPAKKQKKRDTGAKNGDLTFTFDPSLEPKENLRQMWNLLTTMVNSSTAANSNLRAEMKKITTLNTALRNRIDDLQMEQRLDDMEKKINTLKNKTQEQLTVKNPEIEQMKAEIEKIKLNTKTNGGIDSYAQATLQSALEKMRTQIEELKTKNGQQEDEFQTECRTQQNELQRLQTRMLINPTQAIREAMGKPNLVAQKIDQSRLLIMECETLSIEESQLLKSHRLNDTSCFEEIPDIYNRTKASGEELLDTVQNRTLSVVDRVGEKTKDAIDGTKVLINDTMDEIRGWASKIFWWIGIPLICIIFIVGGIFFYFKIWLIQTSTEGLTSIVRRILPAQISSITEQEAQNLPLSRINAILNNTVETESDEEPEKIVRSKRKHRKWKGTGTPQDFRAEWRRIATTVAVVASLSTASALPIVGLHLDGHQ</sequence>
<evidence type="ECO:0000256" key="3">
    <source>
        <dbReference type="SAM" id="Phobius"/>
    </source>
</evidence>
<feature type="compositionally biased region" description="Low complexity" evidence="2">
    <location>
        <begin position="163"/>
        <end position="173"/>
    </location>
</feature>
<feature type="region of interest" description="Disordered" evidence="2">
    <location>
        <begin position="152"/>
        <end position="182"/>
    </location>
</feature>
<feature type="coiled-coil region" evidence="1">
    <location>
        <begin position="707"/>
        <end position="757"/>
    </location>
</feature>
<gene>
    <name evidence="4" type="ORF">MSPICULIGERA_LOCUS9543</name>
</gene>
<dbReference type="Proteomes" id="UP001177023">
    <property type="component" value="Unassembled WGS sequence"/>
</dbReference>
<feature type="compositionally biased region" description="Basic and acidic residues" evidence="2">
    <location>
        <begin position="317"/>
        <end position="334"/>
    </location>
</feature>
<feature type="non-terminal residue" evidence="4">
    <location>
        <position position="1"/>
    </location>
</feature>
<name>A0AA36G058_9BILA</name>